<name>A0A9W6ZJL2_9STRA</name>
<dbReference type="PANTHER" id="PTHR16306:SF0">
    <property type="entry name" value="TRANSLIN-ASSOCIATED FACTOR X-INTERACTING PROTEIN 1"/>
    <property type="match status" value="1"/>
</dbReference>
<reference evidence="5" key="1">
    <citation type="submission" date="2022-07" db="EMBL/GenBank/DDBJ databases">
        <title>Genome analysis of Parmales, a sister group of diatoms, reveals the evolutionary specialization of diatoms from phago-mixotrophs to photoautotrophs.</title>
        <authorList>
            <person name="Ban H."/>
            <person name="Sato S."/>
            <person name="Yoshikawa S."/>
            <person name="Kazumasa Y."/>
            <person name="Nakamura Y."/>
            <person name="Ichinomiya M."/>
            <person name="Saitoh K."/>
            <person name="Sato N."/>
            <person name="Blanc-Mathieu R."/>
            <person name="Endo H."/>
            <person name="Kuwata A."/>
            <person name="Ogata H."/>
        </authorList>
    </citation>
    <scope>NUCLEOTIDE SEQUENCE</scope>
</reference>
<dbReference type="AlphaFoldDB" id="A0A9W6ZJL2"/>
<feature type="region of interest" description="Disordered" evidence="3">
    <location>
        <begin position="352"/>
        <end position="378"/>
    </location>
</feature>
<comment type="caution">
    <text evidence="5">The sequence shown here is derived from an EMBL/GenBank/DDBJ whole genome shotgun (WGS) entry which is preliminary data.</text>
</comment>
<keyword evidence="1 2" id="KW-0175">Coiled coil</keyword>
<proteinExistence type="predicted"/>
<keyword evidence="6" id="KW-1185">Reference proteome</keyword>
<dbReference type="InterPro" id="IPR032755">
    <property type="entry name" value="TSNAXIP1_N"/>
</dbReference>
<protein>
    <recommendedName>
        <fullName evidence="4">Translin-associated factor X-interacting protein 1 N-terminal domain-containing protein</fullName>
    </recommendedName>
</protein>
<accession>A0A9W6ZJL2</accession>
<evidence type="ECO:0000256" key="2">
    <source>
        <dbReference type="SAM" id="Coils"/>
    </source>
</evidence>
<evidence type="ECO:0000256" key="3">
    <source>
        <dbReference type="SAM" id="MobiDB-lite"/>
    </source>
</evidence>
<feature type="domain" description="Translin-associated factor X-interacting protein 1 N-terminal" evidence="4">
    <location>
        <begin position="68"/>
        <end position="177"/>
    </location>
</feature>
<evidence type="ECO:0000313" key="6">
    <source>
        <dbReference type="Proteomes" id="UP001165082"/>
    </source>
</evidence>
<sequence>MKKMHFFKPASPSLTDALPPQSTPTSDLIPSPTRSTSIPHSVTRDPGLDMWPGGRSESFKPKFLRKLENYVHTELRALGVHDQPPNATRVQVFKSAFSKFADEFKSYSTFLYAVQNEYDSLLADYTDKLHSVPQIEAENLSLRIGAGQKIEDLKKEFAKEKKELLEKLNTQVKLQVQAVNEKRALENIVMELEFAGKIHKEKHDEMRSSTITLTNALVRLEDENAARALVENTQQSEVLRLKSALEKANAEADRLKHLTVDMEEQIAKLVPPQLMEEKEAHIHILRKEMSQMRASHRETMNKYETLNNAFTRAEENEDNSDDESSRPAISLTSNVIVSDLVNQIESLKARLREGKRHQDATREDSNIQGEGFQPQGNFFEGKGYTEDVPEFLRYFGPIRNWRLSKRECERAVNDVWIAKEEWAEENEDEPIHLSDFMYIYLREKYEDTQALIAEFGYNLIDALERYIDDSDCLIFLKILQGEFAEEVRDDQLHLLVEIPRVMEEEDCALHSGVPSGMLQIASFMRILKKLLNTKSEHSFNKLQKALQFEAKKGRMIAYNEIFEEDEDGNQGDFCELLRAQHLEEIIAYGRKLKQAIEDRAEKVGSDTLLISDLRDVIAHFDPDKGRGDINLYLARGVNCSIQEMVEKENNGEKVEIEEFILLLRDGLLKKSEAKAAGGGGGGGG</sequence>
<evidence type="ECO:0000256" key="1">
    <source>
        <dbReference type="ARBA" id="ARBA00023054"/>
    </source>
</evidence>
<gene>
    <name evidence="5" type="ORF">TrRE_jg10030</name>
</gene>
<dbReference type="Pfam" id="PF15739">
    <property type="entry name" value="TSNAXIP1_N"/>
    <property type="match status" value="1"/>
</dbReference>
<feature type="compositionally biased region" description="Polar residues" evidence="3">
    <location>
        <begin position="23"/>
        <end position="40"/>
    </location>
</feature>
<feature type="region of interest" description="Disordered" evidence="3">
    <location>
        <begin position="1"/>
        <end position="51"/>
    </location>
</feature>
<dbReference type="GO" id="GO:0005737">
    <property type="term" value="C:cytoplasm"/>
    <property type="evidence" value="ECO:0007669"/>
    <property type="project" value="TreeGrafter"/>
</dbReference>
<organism evidence="5 6">
    <name type="scientific">Triparma retinervis</name>
    <dbReference type="NCBI Taxonomy" id="2557542"/>
    <lineage>
        <taxon>Eukaryota</taxon>
        <taxon>Sar</taxon>
        <taxon>Stramenopiles</taxon>
        <taxon>Ochrophyta</taxon>
        <taxon>Bolidophyceae</taxon>
        <taxon>Parmales</taxon>
        <taxon>Triparmaceae</taxon>
        <taxon>Triparma</taxon>
    </lineage>
</organism>
<evidence type="ECO:0000259" key="4">
    <source>
        <dbReference type="Pfam" id="PF15739"/>
    </source>
</evidence>
<feature type="compositionally biased region" description="Basic and acidic residues" evidence="3">
    <location>
        <begin position="352"/>
        <end position="365"/>
    </location>
</feature>
<dbReference type="PANTHER" id="PTHR16306">
    <property type="entry name" value="TRANSLIN-ASSOCIATED FACTOR X-INTERACTING PROTEIN 1"/>
    <property type="match status" value="1"/>
</dbReference>
<evidence type="ECO:0000313" key="5">
    <source>
        <dbReference type="EMBL" id="GMH53416.1"/>
    </source>
</evidence>
<dbReference type="Proteomes" id="UP001165082">
    <property type="component" value="Unassembled WGS sequence"/>
</dbReference>
<feature type="coiled-coil region" evidence="2">
    <location>
        <begin position="150"/>
        <end position="182"/>
    </location>
</feature>
<dbReference type="OrthoDB" id="261426at2759"/>
<dbReference type="EMBL" id="BRXZ01003364">
    <property type="protein sequence ID" value="GMH53416.1"/>
    <property type="molecule type" value="Genomic_DNA"/>
</dbReference>